<comment type="caution">
    <text evidence="9">The sequence shown here is derived from an EMBL/GenBank/DDBJ whole genome shotgun (WGS) entry which is preliminary data.</text>
</comment>
<dbReference type="GO" id="GO:0016020">
    <property type="term" value="C:membrane"/>
    <property type="evidence" value="ECO:0007669"/>
    <property type="project" value="GOC"/>
</dbReference>
<dbReference type="AlphaFoldDB" id="A0A2W4YBD4"/>
<dbReference type="GO" id="GO:0012505">
    <property type="term" value="C:endomembrane system"/>
    <property type="evidence" value="ECO:0007669"/>
    <property type="project" value="UniProtKB-SubCell"/>
</dbReference>
<dbReference type="GO" id="GO:0050479">
    <property type="term" value="F:glyceryl-ether monooxygenase activity"/>
    <property type="evidence" value="ECO:0007669"/>
    <property type="project" value="TreeGrafter"/>
</dbReference>
<feature type="transmembrane region" description="Helical" evidence="7">
    <location>
        <begin position="46"/>
        <end position="68"/>
    </location>
</feature>
<accession>A0A2W4YBD4</accession>
<dbReference type="GO" id="GO:0008610">
    <property type="term" value="P:lipid biosynthetic process"/>
    <property type="evidence" value="ECO:0007669"/>
    <property type="project" value="InterPro"/>
</dbReference>
<evidence type="ECO:0000256" key="1">
    <source>
        <dbReference type="ARBA" id="ARBA00004127"/>
    </source>
</evidence>
<dbReference type="GO" id="GO:0006643">
    <property type="term" value="P:membrane lipid metabolic process"/>
    <property type="evidence" value="ECO:0007669"/>
    <property type="project" value="TreeGrafter"/>
</dbReference>
<organism evidence="9 10">
    <name type="scientific">Pseudanabaena frigida</name>
    <dbReference type="NCBI Taxonomy" id="945775"/>
    <lineage>
        <taxon>Bacteria</taxon>
        <taxon>Bacillati</taxon>
        <taxon>Cyanobacteriota</taxon>
        <taxon>Cyanophyceae</taxon>
        <taxon>Pseudanabaenales</taxon>
        <taxon>Pseudanabaenaceae</taxon>
        <taxon>Pseudanabaena</taxon>
    </lineage>
</organism>
<keyword evidence="2 7" id="KW-0812">Transmembrane</keyword>
<evidence type="ECO:0000256" key="3">
    <source>
        <dbReference type="ARBA" id="ARBA00022989"/>
    </source>
</evidence>
<comment type="subcellular location">
    <subcellularLocation>
        <location evidence="1">Endomembrane system</location>
        <topology evidence="1">Multi-pass membrane protein</topology>
    </subcellularLocation>
</comment>
<evidence type="ECO:0000256" key="5">
    <source>
        <dbReference type="ARBA" id="ARBA00023098"/>
    </source>
</evidence>
<proteinExistence type="predicted"/>
<feature type="domain" description="Fatty acid hydroxylase" evidence="8">
    <location>
        <begin position="84"/>
        <end position="217"/>
    </location>
</feature>
<feature type="transmembrane region" description="Helical" evidence="7">
    <location>
        <begin position="80"/>
        <end position="96"/>
    </location>
</feature>
<evidence type="ECO:0000256" key="2">
    <source>
        <dbReference type="ARBA" id="ARBA00022692"/>
    </source>
</evidence>
<feature type="transmembrane region" description="Helical" evidence="7">
    <location>
        <begin position="6"/>
        <end position="26"/>
    </location>
</feature>
<evidence type="ECO:0000256" key="6">
    <source>
        <dbReference type="ARBA" id="ARBA00023136"/>
    </source>
</evidence>
<name>A0A2W4YBD4_9CYAN</name>
<evidence type="ECO:0000313" key="9">
    <source>
        <dbReference type="EMBL" id="PZO44135.1"/>
    </source>
</evidence>
<dbReference type="InterPro" id="IPR006694">
    <property type="entry name" value="Fatty_acid_hydroxylase"/>
</dbReference>
<reference evidence="9 10" key="2">
    <citation type="submission" date="2018-06" db="EMBL/GenBank/DDBJ databases">
        <title>Metagenomic assembly of (sub)arctic Cyanobacteria and their associated microbiome from non-axenic cultures.</title>
        <authorList>
            <person name="Baurain D."/>
        </authorList>
    </citation>
    <scope>NUCLEOTIDE SEQUENCE [LARGE SCALE GENOMIC DNA]</scope>
    <source>
        <strain evidence="9">ULC066bin1</strain>
    </source>
</reference>
<evidence type="ECO:0000259" key="8">
    <source>
        <dbReference type="Pfam" id="PF04116"/>
    </source>
</evidence>
<protein>
    <submittedName>
        <fullName evidence="9">Fatty acid hydroxylase</fullName>
    </submittedName>
</protein>
<dbReference type="PANTHER" id="PTHR21624">
    <property type="entry name" value="STEROL DESATURASE-RELATED PROTEIN"/>
    <property type="match status" value="1"/>
</dbReference>
<dbReference type="PANTHER" id="PTHR21624:SF1">
    <property type="entry name" value="ALKYLGLYCEROL MONOOXYGENASE"/>
    <property type="match status" value="1"/>
</dbReference>
<dbReference type="GO" id="GO:0005506">
    <property type="term" value="F:iron ion binding"/>
    <property type="evidence" value="ECO:0007669"/>
    <property type="project" value="InterPro"/>
</dbReference>
<gene>
    <name evidence="9" type="ORF">DCF19_02715</name>
</gene>
<dbReference type="Proteomes" id="UP000249467">
    <property type="component" value="Unassembled WGS sequence"/>
</dbReference>
<dbReference type="EMBL" id="QBML01000003">
    <property type="protein sequence ID" value="PZO44135.1"/>
    <property type="molecule type" value="Genomic_DNA"/>
</dbReference>
<keyword evidence="4" id="KW-0560">Oxidoreductase</keyword>
<evidence type="ECO:0000313" key="10">
    <source>
        <dbReference type="Proteomes" id="UP000249467"/>
    </source>
</evidence>
<keyword evidence="5" id="KW-0443">Lipid metabolism</keyword>
<dbReference type="Pfam" id="PF04116">
    <property type="entry name" value="FA_hydroxylase"/>
    <property type="match status" value="1"/>
</dbReference>
<keyword evidence="3 7" id="KW-1133">Transmembrane helix</keyword>
<evidence type="ECO:0000256" key="7">
    <source>
        <dbReference type="SAM" id="Phobius"/>
    </source>
</evidence>
<sequence>MHNLLILKFFPFIAIAIAIELTFLFWKHKLNRYYSWKESLASFGVFVGYVASGIFSKTLLVGLSLWLWEHRLLTVPLDTWWGILLLFLAIEFFYYWQHRASHRIRWIWASHAVHHSVNRLNLSAAYRLGWTGWLSGNFLFFLPPVWLGFHPIAVGVGLSLNLFYQFWIHSELIPKLGGLEWILNTPSHHRVHHASNRAYIDRNYGGVLIIFDRLFGTFTEENLSNPPVYGLTKPVRSHNPIAIALHEWARMLRDMQMTRSWRDCLAIALGSPSGDGWAKAFRTKLRELN</sequence>
<keyword evidence="6 7" id="KW-0472">Membrane</keyword>
<evidence type="ECO:0000256" key="4">
    <source>
        <dbReference type="ARBA" id="ARBA00023002"/>
    </source>
</evidence>
<reference evidence="9 10" key="1">
    <citation type="submission" date="2018-04" db="EMBL/GenBank/DDBJ databases">
        <authorList>
            <person name="Go L.Y."/>
            <person name="Mitchell J.A."/>
        </authorList>
    </citation>
    <scope>NUCLEOTIDE SEQUENCE [LARGE SCALE GENOMIC DNA]</scope>
    <source>
        <strain evidence="9">ULC066bin1</strain>
    </source>
</reference>
<dbReference type="InterPro" id="IPR051689">
    <property type="entry name" value="Sterol_desaturase/TMEM195"/>
</dbReference>